<protein>
    <recommendedName>
        <fullName evidence="3">DDE Tnp4 domain-containing protein</fullName>
    </recommendedName>
</protein>
<accession>A0A835G5Q1</accession>
<reference evidence="4" key="1">
    <citation type="submission" date="2020-08" db="EMBL/GenBank/DDBJ databases">
        <title>Spodoptera exigua strain:BAW_Kor-Di-RS1 Genome sequencing and assembly.</title>
        <authorList>
            <person name="Kim J."/>
            <person name="Nam H.Y."/>
            <person name="Kwon M."/>
            <person name="Choi J.H."/>
            <person name="Cho S.R."/>
            <person name="Kim G.-H."/>
        </authorList>
    </citation>
    <scope>NUCLEOTIDE SEQUENCE</scope>
    <source>
        <strain evidence="4">BAW_Kor-Di-RS1</strain>
        <tissue evidence="4">Whole-body</tissue>
    </source>
</reference>
<sequence length="351" mass="40504">LTIITSFSYFWSIVWVKWGSQTQTHSAGRPAQLAVRTLLHQKWRHFVQFDNDTRAVSRQIAQKTFRSMFLRVFAIVKLVLCSKIVKYLNFELTDFRWIVTAGIRPPQATSDATVPMACRPVPARPGLGQEGSFSLLVKKHLMFDDNIFRKYFRLNKTQFDYVLNLLKKSMQEKGRISVKEKLALTLRFLATGETYASLSFEFIGDEAFSLDTFMMKPYARRVAKNDLSKEIFNYRLCRARRVSENAFGLLSQVFRVFYTPIGIAPETCTDMILVVCCMHNLLRDGFLESAQMPVHQWNREEENLPSNFVSLRGTGGFSNSNGLDIRVKLTNYFTSQQGAVDWQEQHVTRLV</sequence>
<dbReference type="GO" id="GO:0046872">
    <property type="term" value="F:metal ion binding"/>
    <property type="evidence" value="ECO:0007669"/>
    <property type="project" value="UniProtKB-KW"/>
</dbReference>
<keyword evidence="2" id="KW-0479">Metal-binding</keyword>
<gene>
    <name evidence="4" type="ORF">HW555_013405</name>
</gene>
<evidence type="ECO:0000313" key="5">
    <source>
        <dbReference type="Proteomes" id="UP000648187"/>
    </source>
</evidence>
<dbReference type="Proteomes" id="UP000648187">
    <property type="component" value="Unassembled WGS sequence"/>
</dbReference>
<feature type="domain" description="DDE Tnp4" evidence="3">
    <location>
        <begin position="202"/>
        <end position="280"/>
    </location>
</feature>
<comment type="cofactor">
    <cofactor evidence="1">
        <name>a divalent metal cation</name>
        <dbReference type="ChEBI" id="CHEBI:60240"/>
    </cofactor>
</comment>
<proteinExistence type="predicted"/>
<name>A0A835G5Q1_SPOEX</name>
<organism evidence="4 5">
    <name type="scientific">Spodoptera exigua</name>
    <name type="common">Beet armyworm</name>
    <name type="synonym">Noctua fulgens</name>
    <dbReference type="NCBI Taxonomy" id="7107"/>
    <lineage>
        <taxon>Eukaryota</taxon>
        <taxon>Metazoa</taxon>
        <taxon>Ecdysozoa</taxon>
        <taxon>Arthropoda</taxon>
        <taxon>Hexapoda</taxon>
        <taxon>Insecta</taxon>
        <taxon>Pterygota</taxon>
        <taxon>Neoptera</taxon>
        <taxon>Endopterygota</taxon>
        <taxon>Lepidoptera</taxon>
        <taxon>Glossata</taxon>
        <taxon>Ditrysia</taxon>
        <taxon>Noctuoidea</taxon>
        <taxon>Noctuidae</taxon>
        <taxon>Amphipyrinae</taxon>
        <taxon>Spodoptera</taxon>
    </lineage>
</organism>
<dbReference type="EMBL" id="JACKWZ010000639">
    <property type="protein sequence ID" value="KAF9406099.1"/>
    <property type="molecule type" value="Genomic_DNA"/>
</dbReference>
<feature type="non-terminal residue" evidence="4">
    <location>
        <position position="1"/>
    </location>
</feature>
<comment type="caution">
    <text evidence="4">The sequence shown here is derived from an EMBL/GenBank/DDBJ whole genome shotgun (WGS) entry which is preliminary data.</text>
</comment>
<evidence type="ECO:0000259" key="3">
    <source>
        <dbReference type="Pfam" id="PF13359"/>
    </source>
</evidence>
<evidence type="ECO:0000256" key="1">
    <source>
        <dbReference type="ARBA" id="ARBA00001968"/>
    </source>
</evidence>
<dbReference type="InterPro" id="IPR027806">
    <property type="entry name" value="HARBI1_dom"/>
</dbReference>
<evidence type="ECO:0000313" key="4">
    <source>
        <dbReference type="EMBL" id="KAF9406099.1"/>
    </source>
</evidence>
<dbReference type="AlphaFoldDB" id="A0A835G5Q1"/>
<dbReference type="Pfam" id="PF13359">
    <property type="entry name" value="DDE_Tnp_4"/>
    <property type="match status" value="1"/>
</dbReference>
<keyword evidence="5" id="KW-1185">Reference proteome</keyword>
<evidence type="ECO:0000256" key="2">
    <source>
        <dbReference type="ARBA" id="ARBA00022723"/>
    </source>
</evidence>